<dbReference type="CDD" id="cd20708">
    <property type="entry name" value="MIX_IV"/>
    <property type="match status" value="1"/>
</dbReference>
<dbReference type="NCBIfam" id="NF041559">
    <property type="entry name" value="BTH_I2691_fam"/>
    <property type="match status" value="1"/>
</dbReference>
<name>F9RT92_9VIBR</name>
<dbReference type="eggNOG" id="ENOG502ZW1U">
    <property type="taxonomic scope" value="Bacteria"/>
</dbReference>
<evidence type="ECO:0000259" key="4">
    <source>
        <dbReference type="Pfam" id="PF20249"/>
    </source>
</evidence>
<keyword evidence="3" id="KW-1133">Transmembrane helix</keyword>
<gene>
    <name evidence="5" type="ORF">VIS19158_14532</name>
</gene>
<keyword evidence="3" id="KW-0472">Membrane</keyword>
<feature type="coiled-coil region" evidence="1">
    <location>
        <begin position="647"/>
        <end position="674"/>
    </location>
</feature>
<reference evidence="5 6" key="1">
    <citation type="journal article" date="2012" name="Int. J. Syst. Evol. Microbiol.">
        <title>Vibrio caribbeanicus sp. nov., isolated from the marine sponge Scleritoderma cyanea.</title>
        <authorList>
            <person name="Hoffmann M."/>
            <person name="Monday S.R."/>
            <person name="Allard M.W."/>
            <person name="Strain E.A."/>
            <person name="Whittaker P."/>
            <person name="Naum M."/>
            <person name="McCarthy P.J."/>
            <person name="Lopez J.V."/>
            <person name="Fischer M."/>
            <person name="Brown E.W."/>
        </authorList>
    </citation>
    <scope>NUCLEOTIDE SEQUENCE [LARGE SCALE GENOMIC DNA]</scope>
    <source>
        <strain evidence="5 6">LMG 19158</strain>
    </source>
</reference>
<dbReference type="EMBL" id="AFWE01000201">
    <property type="protein sequence ID" value="EGU31330.1"/>
    <property type="molecule type" value="Genomic_DNA"/>
</dbReference>
<feature type="transmembrane region" description="Helical" evidence="3">
    <location>
        <begin position="896"/>
        <end position="922"/>
    </location>
</feature>
<evidence type="ECO:0000256" key="2">
    <source>
        <dbReference type="SAM" id="MobiDB-lite"/>
    </source>
</evidence>
<feature type="region of interest" description="Disordered" evidence="2">
    <location>
        <begin position="1"/>
        <end position="20"/>
    </location>
</feature>
<organism evidence="5 6">
    <name type="scientific">Vibrio scophthalmi LMG 19158</name>
    <dbReference type="NCBI Taxonomy" id="870967"/>
    <lineage>
        <taxon>Bacteria</taxon>
        <taxon>Pseudomonadati</taxon>
        <taxon>Pseudomonadota</taxon>
        <taxon>Gammaproteobacteria</taxon>
        <taxon>Vibrionales</taxon>
        <taxon>Vibrionaceae</taxon>
        <taxon>Vibrio</taxon>
    </lineage>
</organism>
<feature type="transmembrane region" description="Helical" evidence="3">
    <location>
        <begin position="829"/>
        <end position="850"/>
    </location>
</feature>
<dbReference type="RefSeq" id="WP_005598535.1">
    <property type="nucleotide sequence ID" value="NZ_AFWE01000201.1"/>
</dbReference>
<evidence type="ECO:0000256" key="1">
    <source>
        <dbReference type="SAM" id="Coils"/>
    </source>
</evidence>
<accession>F9RT92</accession>
<evidence type="ECO:0000313" key="6">
    <source>
        <dbReference type="Proteomes" id="UP000004349"/>
    </source>
</evidence>
<dbReference type="InterPro" id="IPR048126">
    <property type="entry name" value="Toxin_VasX"/>
</dbReference>
<sequence length="1138" mass="127748">MSDENASASQQPSTEVGSIAGQCPMQAMGIDIIPVRYAIDESLEDGSGRFGLPEKWQGNGIFADDLTRSNYTLRQLRDGWLYVISDHDKTFHEYEVCGTQLKKYNLDRWEKEQGKTERGEAGENKPFLTYNQENTLYIAWSKQRWTWRLFNYVLTNKSKCKQWMRKVDLSKHCQTLNEPHMGLATDIVEAVSDISHADSSEAYFTGTSVPTTLAEDGDAANTEVKPIAQYGAITNGIKKDAAIFVALDDPLVDLQDLSLILGEKVLDHEDLQEKNSHKWALLETAAQVTALSQPEDLNYPDTVKNEEEKQQYYQDLTPYMEHKRQVENALKQGGNFGAGRGYIADQQAEMAKNVLFDKYGKHNIDNAALLERWSATQKWRNEVDAKKIYQAIDDFNANEKPVLEALVDTLNIFRDQLVAATQRFGWEPEKGFVDIEEQQGQDYLSEVHFFINEVVTKVLDEKTTAWIEKEFESPTTLLPLYLSGYSKDLYEKFGDELIPAESDYVSFNDSGNFTSRINEMNAFLGTEEVQDSRIYAALSKPLQRVMNAFQASISEMVDGGVSIIARKSAALAVMFPKMHFIDRATVVERIAIDKKITLQEDFLNQRRNWMAERQRVAKELNQAYHEFNANKLASHLDIVGYDSQSAKQNIAAQSDALEREIDDLSQKQQSFDELHQAEAEYKNNATPETAARYQKALNQMGELYYGMPSMYLLAEQDIAKEFRTNIKQQMARGLKVTANTYNSLGGLGFMVFLLNAKDLYTGYGDLQTNSVTTSREKAELAQKFFYTLNALGSIFQAKAWAKVDKSVEGFLERTIQSASNQQAGRVAKFVNLTRVTATLGVLAVGIELYYVNEDRKKATNPQERFWLSAKAVGLAASGSGFVLQRGAVFLASRISIGFLVGSVVSGLIFGGGIIIVLASIVLNGLKKDDYQKWLSRLPWSTDSGAIKFDDTPIGVAEALLVLYQFTMQPKLSAQLIVERVENKISSYPAAIATTTGFKLIVDFPGTLDQVGNIVKVGINSPSSTNLNPATVVWSQVGDVLRYEHSQTLNKNTSLAFDIEVSFYMQPEKSSHLHKKITYSYTFSGGRLSDIQLTPIQPLTADEINTKSKTQVYDPSYYTDRKAIWAGADTPWSNYALMI</sequence>
<dbReference type="Proteomes" id="UP000004349">
    <property type="component" value="Unassembled WGS sequence"/>
</dbReference>
<dbReference type="Pfam" id="PF20249">
    <property type="entry name" value="VasX_N"/>
    <property type="match status" value="1"/>
</dbReference>
<keyword evidence="1" id="KW-0175">Coiled coil</keyword>
<evidence type="ECO:0000313" key="5">
    <source>
        <dbReference type="EMBL" id="EGU31330.1"/>
    </source>
</evidence>
<comment type="caution">
    <text evidence="5">The sequence shown here is derived from an EMBL/GenBank/DDBJ whole genome shotgun (WGS) entry which is preliminary data.</text>
</comment>
<dbReference type="InterPro" id="IPR046864">
    <property type="entry name" value="VasX_N"/>
</dbReference>
<proteinExistence type="predicted"/>
<feature type="domain" description="Toxin VasX N-terminal region" evidence="4">
    <location>
        <begin position="23"/>
        <end position="171"/>
    </location>
</feature>
<protein>
    <recommendedName>
        <fullName evidence="4">Toxin VasX N-terminal region domain-containing protein</fullName>
    </recommendedName>
</protein>
<evidence type="ECO:0000256" key="3">
    <source>
        <dbReference type="SAM" id="Phobius"/>
    </source>
</evidence>
<feature type="compositionally biased region" description="Polar residues" evidence="2">
    <location>
        <begin position="1"/>
        <end position="16"/>
    </location>
</feature>
<feature type="transmembrane region" description="Helical" evidence="3">
    <location>
        <begin position="871"/>
        <end position="890"/>
    </location>
</feature>
<keyword evidence="3" id="KW-0812">Transmembrane</keyword>
<dbReference type="AlphaFoldDB" id="F9RT92"/>